<comment type="caution">
    <text evidence="2">The sequence shown here is derived from an EMBL/GenBank/DDBJ whole genome shotgun (WGS) entry which is preliminary data.</text>
</comment>
<dbReference type="InterPro" id="IPR019734">
    <property type="entry name" value="TPR_rpt"/>
</dbReference>
<keyword evidence="3" id="KW-1185">Reference proteome</keyword>
<reference evidence="2 3" key="1">
    <citation type="submission" date="2022-01" db="EMBL/GenBank/DDBJ databases">
        <title>Mariniradius saccharolyticus sp. nov., isolated from sediment of a river.</title>
        <authorList>
            <person name="Liu H."/>
        </authorList>
    </citation>
    <scope>NUCLEOTIDE SEQUENCE [LARGE SCALE GENOMIC DNA]</scope>
    <source>
        <strain evidence="2 3">RY-2</strain>
    </source>
</reference>
<organism evidence="2 3">
    <name type="scientific">Mariniradius sediminis</name>
    <dbReference type="NCBI Taxonomy" id="2909237"/>
    <lineage>
        <taxon>Bacteria</taxon>
        <taxon>Pseudomonadati</taxon>
        <taxon>Bacteroidota</taxon>
        <taxon>Cytophagia</taxon>
        <taxon>Cytophagales</taxon>
        <taxon>Cyclobacteriaceae</taxon>
        <taxon>Mariniradius</taxon>
    </lineage>
</organism>
<dbReference type="RefSeq" id="WP_234860919.1">
    <property type="nucleotide sequence ID" value="NZ_JAKEVZ010000004.1"/>
</dbReference>
<dbReference type="Proteomes" id="UP001201449">
    <property type="component" value="Unassembled WGS sequence"/>
</dbReference>
<dbReference type="PROSITE" id="PS50005">
    <property type="entry name" value="TPR"/>
    <property type="match status" value="1"/>
</dbReference>
<evidence type="ECO:0000313" key="3">
    <source>
        <dbReference type="Proteomes" id="UP001201449"/>
    </source>
</evidence>
<gene>
    <name evidence="2" type="ORF">L0U89_07265</name>
</gene>
<dbReference type="EMBL" id="JAKEVZ010000004">
    <property type="protein sequence ID" value="MCF1750867.1"/>
    <property type="molecule type" value="Genomic_DNA"/>
</dbReference>
<dbReference type="SMART" id="SM00028">
    <property type="entry name" value="TPR"/>
    <property type="match status" value="2"/>
</dbReference>
<protein>
    <submittedName>
        <fullName evidence="2">Tetratricopeptide repeat protein</fullName>
    </submittedName>
</protein>
<dbReference type="InterPro" id="IPR011990">
    <property type="entry name" value="TPR-like_helical_dom_sf"/>
</dbReference>
<accession>A0ABS9BTS3</accession>
<proteinExistence type="predicted"/>
<evidence type="ECO:0000256" key="1">
    <source>
        <dbReference type="PROSITE-ProRule" id="PRU00339"/>
    </source>
</evidence>
<feature type="repeat" description="TPR" evidence="1">
    <location>
        <begin position="492"/>
        <end position="525"/>
    </location>
</feature>
<evidence type="ECO:0000313" key="2">
    <source>
        <dbReference type="EMBL" id="MCF1750867.1"/>
    </source>
</evidence>
<name>A0ABS9BTS3_9BACT</name>
<keyword evidence="1" id="KW-0802">TPR repeat</keyword>
<dbReference type="Gene3D" id="1.25.40.10">
    <property type="entry name" value="Tetratricopeptide repeat domain"/>
    <property type="match status" value="2"/>
</dbReference>
<dbReference type="SUPFAM" id="SSF48452">
    <property type="entry name" value="TPR-like"/>
    <property type="match status" value="1"/>
</dbReference>
<sequence>MAVLLAAACSPKVYQFEKLMDGISAKPEILELHRDSIRFSIQGAIPLEYLSKDTKISLYPEYVYGEGALRFEEIVPFDGAYEKVVTAAKVDRKYVVPFFPGMENGELIIKGVVEKKQALVQAPSKLLAIGLETTPRLVRYGQVFTDEPIPFIGKYMERDFFEGSGSEERVFYIRFDQGSAQKADNPIPLQMRDYILQVEPGKRIAKVVVTGLQSPEAKDDINGLAKKRADFISERLKNNRSLRNLPFETSYRYRDWFDLRQLLADYEGFDEKEREDIYGILVNQDSYANQLKALQRTPYYQKIARELFPNLRTAKVIFILEPSLGKGEKVAAGAYAKLNDRAVSWEVTEGSLIEAGQKAQKLDEKEAIFKKLTELHPSDYAFNNLGVVYLNLAQRELDTKKRNEYITSALNSLRQANRIRPNSITLHNIGRAYLLRQDIFEAYIAISEASALEKDETNSFLMYNEGLRGALDILNGDYRLATIRLNRAVESEETYFNKGIAHFMTQEYRLAVENFENAVQANRDSGLGFYGLALVAAANNDRSALFENLEKAVQRSESLRQHALLDVNFKKYREDAEFLQAFKSGE</sequence>